<keyword evidence="2" id="KW-0254">Endocytosis</keyword>
<feature type="disulfide bond" evidence="13">
    <location>
        <begin position="864"/>
        <end position="879"/>
    </location>
</feature>
<feature type="disulfide bond" evidence="13">
    <location>
        <begin position="896"/>
        <end position="914"/>
    </location>
</feature>
<evidence type="ECO:0000313" key="20">
    <source>
        <dbReference type="Proteomes" id="UP001208570"/>
    </source>
</evidence>
<keyword evidence="1 12" id="KW-0245">EGF-like domain</keyword>
<evidence type="ECO:0000256" key="12">
    <source>
        <dbReference type="PROSITE-ProRule" id="PRU00076"/>
    </source>
</evidence>
<dbReference type="FunFam" id="2.120.10.30:FF:000241">
    <property type="entry name" value="Low-density lipoprotein receptor-related protein 6"/>
    <property type="match status" value="1"/>
</dbReference>
<dbReference type="GO" id="GO:0005886">
    <property type="term" value="C:plasma membrane"/>
    <property type="evidence" value="ECO:0007669"/>
    <property type="project" value="TreeGrafter"/>
</dbReference>
<feature type="disulfide bond" evidence="13">
    <location>
        <begin position="272"/>
        <end position="287"/>
    </location>
</feature>
<protein>
    <recommendedName>
        <fullName evidence="18">EGF-like domain-containing protein</fullName>
    </recommendedName>
</protein>
<organism evidence="19 20">
    <name type="scientific">Paralvinella palmiformis</name>
    <dbReference type="NCBI Taxonomy" id="53620"/>
    <lineage>
        <taxon>Eukaryota</taxon>
        <taxon>Metazoa</taxon>
        <taxon>Spiralia</taxon>
        <taxon>Lophotrochozoa</taxon>
        <taxon>Annelida</taxon>
        <taxon>Polychaeta</taxon>
        <taxon>Sedentaria</taxon>
        <taxon>Canalipalpata</taxon>
        <taxon>Terebellida</taxon>
        <taxon>Terebelliformia</taxon>
        <taxon>Alvinellidae</taxon>
        <taxon>Paralvinella</taxon>
    </lineage>
</organism>
<evidence type="ECO:0000256" key="16">
    <source>
        <dbReference type="SAM" id="Phobius"/>
    </source>
</evidence>
<dbReference type="SMART" id="SM00179">
    <property type="entry name" value="EGF_CA"/>
    <property type="match status" value="1"/>
</dbReference>
<evidence type="ECO:0000256" key="5">
    <source>
        <dbReference type="ARBA" id="ARBA00022737"/>
    </source>
</evidence>
<sequence>MARFPLMTGSLRCVTVVIFSSLLVVLPPVGCQTGFPTRASNTWPQTTRTLTTPTTTGLFSPMTPACDEHQWMCDNGEKCIDVLYRCDGDTDCMDHSDEKLSFCSTVVCDENAQFECNGNRFTENSKICIPVSYVCDHDDDCGDNSDEDPANCPSTTTFRPMTTTTPCASSEFFCPASRDRGCIPNILKCDTKFDCMNGEDEHGCVYQNCTKTEFRCMSNQCIDKILTCNGKADCRDGSDEVPELCDKPKPQCKKEEFQCKNGECLLWYKVLCNGINDCGDNSDEEICNLNECLDTPSVCQQICVNTHGSYKCHCSDGYQDVNHDGKQCKRLDSIEPFLIFGNKYYIRRINVDGTGFGSISNEHTYTHVLDYDYKNKMIYFADAPSLKQSIKRMNFDGSGKEVIERHHADGIEGIAVDWIGENIYWTSNKQLGMFVSKKDGSSIKILVNNYSKQPRAITLHPKTGYMFWTDWSLDPFIAQMGMDGSKLKKIITKGLFWPIGLTIDYATDTLWWVDAHLDQMEMTGANRTVLTKTLQLPYDIHVVHPLRQPQVRNPCGTNNGGCSHLCLLAPGQISGMPSYTCACPENFIMNSDGKTCTINCSPGHFVCGEPDEKCIPKRFVCNGRYDCKKGEDEDNCGAAVCEETYYRCGNTSQCVPSWRLCDKQINCLNGADEDKDLCSTLECLSYEFRYRNQWESCYDSLTPFNLKLIYDSAKCDTETKFKCDNGKCIPRMWKCDWDDDCGDLSDEPRDECYEMRKRTPCRLGWFTCEKNYRCIPSTNLCNGNDDCRDGSDEAPSKCPKCPHGDFQCTNGTPTCILARWKCDFRNDCADGSDENPTTCTSLTCSPHEFSCTSGGQCLSYDMVCDGAIDCDDASDETHCSTKSPDGSYCMPHQFQCLNKACISKAFVCDGENDCKDNSDEVKAACQGHVSCNSDTQFTCQNGSCIPLKAVCDGINDCGDLIGLTTLSSDEVGCELNECSSLRYHTCQQKCTNTKGTMTLLYTIGHTVRNFGPRTGSRIDVVSNQRNIDVLDADILHNIVYWSDPSLKRIYRSLIPTKSADLGQPQDLGITELEKVEDISYDWMGDNIFYIDSVLNIIAVTRANGNAVKTLKRIRTENTLKSIVVNSELGLMFWSEFESSYTNGAIRSANMSGYGRSRKILSHNLALPASLTVDYYMNGRLYWIDRAKDTIESANYDGSDYMVIANVHFHPHSMDIFANKLYFVTQANRSINSIDKFGRDTVIIDHIYQARVPVYDVFVLSKQKYSTHTSRNRCLKIRCNGLCLPEPNSARCVCPDSWPRISSEKCRKPDDFSELPKPLLCQCKNGGTCVTYPELSCRCVDVVAAIVAPVVISVIILCLVGLIIYWLRSRYALGKMMSGRGEVRRGHPGTNGQREVGTPHDHISAEAAGFDHGTPIQREISFEDGAVRFSNPIYDTVAKKNKSPQETSAATTSTPPQSPSGQDINTNYVYTPPAVTVSEMRNEPLTVAEAVAGLSEIQIDTEKQNDSKN</sequence>
<comment type="caution">
    <text evidence="19">The sequence shown here is derived from an EMBL/GenBank/DDBJ whole genome shotgun (WGS) entry which is preliminary data.</text>
</comment>
<keyword evidence="10" id="KW-0325">Glycoprotein</keyword>
<dbReference type="InterPro" id="IPR000033">
    <property type="entry name" value="LDLR_classB_rpt"/>
</dbReference>
<dbReference type="CDD" id="cd00054">
    <property type="entry name" value="EGF_CA"/>
    <property type="match status" value="1"/>
</dbReference>
<dbReference type="PROSITE" id="PS51120">
    <property type="entry name" value="LDLRB"/>
    <property type="match status" value="3"/>
</dbReference>
<dbReference type="SUPFAM" id="SSF57424">
    <property type="entry name" value="LDL receptor-like module"/>
    <property type="match status" value="13"/>
</dbReference>
<dbReference type="SMART" id="SM00181">
    <property type="entry name" value="EGF"/>
    <property type="match status" value="4"/>
</dbReference>
<feature type="disulfide bond" evidence="13">
    <location>
        <begin position="209"/>
        <end position="221"/>
    </location>
</feature>
<dbReference type="InterPro" id="IPR001881">
    <property type="entry name" value="EGF-like_Ca-bd_dom"/>
</dbReference>
<name>A0AAD9J5V3_9ANNE</name>
<dbReference type="Gene3D" id="2.120.10.30">
    <property type="entry name" value="TolB, C-terminal domain"/>
    <property type="match status" value="3"/>
</dbReference>
<dbReference type="PANTHER" id="PTHR22722:SF15">
    <property type="entry name" value="LOW-DENSITY LIPOPROTEIN RECEPTOR-RELATED"/>
    <property type="match status" value="1"/>
</dbReference>
<feature type="disulfide bond" evidence="13">
    <location>
        <begin position="252"/>
        <end position="264"/>
    </location>
</feature>
<dbReference type="Proteomes" id="UP001208570">
    <property type="component" value="Unassembled WGS sequence"/>
</dbReference>
<evidence type="ECO:0000256" key="11">
    <source>
        <dbReference type="ARBA" id="ARBA00046288"/>
    </source>
</evidence>
<dbReference type="SMART" id="SM00192">
    <property type="entry name" value="LDLa"/>
    <property type="match status" value="13"/>
</dbReference>
<dbReference type="InterPro" id="IPR023415">
    <property type="entry name" value="LDLR_class-A_CS"/>
</dbReference>
<keyword evidence="7 16" id="KW-0472">Membrane</keyword>
<feature type="disulfide bond" evidence="13">
    <location>
        <begin position="939"/>
        <end position="957"/>
    </location>
</feature>
<evidence type="ECO:0000256" key="10">
    <source>
        <dbReference type="ARBA" id="ARBA00023180"/>
    </source>
</evidence>
<dbReference type="GO" id="GO:0005041">
    <property type="term" value="F:low-density lipoprotein particle receptor activity"/>
    <property type="evidence" value="ECO:0007669"/>
    <property type="project" value="TreeGrafter"/>
</dbReference>
<evidence type="ECO:0000256" key="7">
    <source>
        <dbReference type="ARBA" id="ARBA00023136"/>
    </source>
</evidence>
<keyword evidence="9" id="KW-0675">Receptor</keyword>
<evidence type="ECO:0000256" key="6">
    <source>
        <dbReference type="ARBA" id="ARBA00022989"/>
    </source>
</evidence>
<dbReference type="GO" id="GO:0005509">
    <property type="term" value="F:calcium ion binding"/>
    <property type="evidence" value="ECO:0007669"/>
    <property type="project" value="InterPro"/>
</dbReference>
<dbReference type="PROSITE" id="PS50026">
    <property type="entry name" value="EGF_3"/>
    <property type="match status" value="1"/>
</dbReference>
<dbReference type="PROSITE" id="PS01209">
    <property type="entry name" value="LDLRA_1"/>
    <property type="match status" value="5"/>
</dbReference>
<accession>A0AAD9J5V3</accession>
<feature type="disulfide bond" evidence="13">
    <location>
        <begin position="621"/>
        <end position="636"/>
    </location>
</feature>
<evidence type="ECO:0000256" key="3">
    <source>
        <dbReference type="ARBA" id="ARBA00022692"/>
    </source>
</evidence>
<feature type="repeat" description="LDL-receptor class B" evidence="14">
    <location>
        <begin position="1178"/>
        <end position="1219"/>
    </location>
</feature>
<feature type="transmembrane region" description="Helical" evidence="16">
    <location>
        <begin position="1341"/>
        <end position="1366"/>
    </location>
</feature>
<feature type="disulfide bond" evidence="13">
    <location>
        <begin position="216"/>
        <end position="234"/>
    </location>
</feature>
<comment type="subcellular location">
    <subcellularLocation>
        <location evidence="11">Endomembrane system</location>
        <topology evidence="11">Single-pass type I membrane protein</topology>
    </subcellularLocation>
</comment>
<dbReference type="InterPro" id="IPR018097">
    <property type="entry name" value="EGF_Ca-bd_CS"/>
</dbReference>
<evidence type="ECO:0000256" key="15">
    <source>
        <dbReference type="SAM" id="MobiDB-lite"/>
    </source>
</evidence>
<evidence type="ECO:0000256" key="1">
    <source>
        <dbReference type="ARBA" id="ARBA00022536"/>
    </source>
</evidence>
<reference evidence="19" key="1">
    <citation type="journal article" date="2023" name="Mol. Biol. Evol.">
        <title>Third-Generation Sequencing Reveals the Adaptive Role of the Epigenome in Three Deep-Sea Polychaetes.</title>
        <authorList>
            <person name="Perez M."/>
            <person name="Aroh O."/>
            <person name="Sun Y."/>
            <person name="Lan Y."/>
            <person name="Juniper S.K."/>
            <person name="Young C.R."/>
            <person name="Angers B."/>
            <person name="Qian P.Y."/>
        </authorList>
    </citation>
    <scope>NUCLEOTIDE SEQUENCE</scope>
    <source>
        <strain evidence="19">P08H-3</strain>
    </source>
</reference>
<dbReference type="InterPro" id="IPR051221">
    <property type="entry name" value="LDLR-related"/>
</dbReference>
<dbReference type="PRINTS" id="PR00261">
    <property type="entry name" value="LDLRECEPTOR"/>
</dbReference>
<feature type="disulfide bond" evidence="13">
    <location>
        <begin position="889"/>
        <end position="901"/>
    </location>
</feature>
<evidence type="ECO:0000256" key="4">
    <source>
        <dbReference type="ARBA" id="ARBA00022729"/>
    </source>
</evidence>
<dbReference type="SUPFAM" id="SSF63825">
    <property type="entry name" value="YWTD domain"/>
    <property type="match status" value="2"/>
</dbReference>
<comment type="caution">
    <text evidence="12">Lacks conserved residue(s) required for the propagation of feature annotation.</text>
</comment>
<evidence type="ECO:0000259" key="18">
    <source>
        <dbReference type="PROSITE" id="PS50026"/>
    </source>
</evidence>
<proteinExistence type="predicted"/>
<keyword evidence="5" id="KW-0677">Repeat</keyword>
<evidence type="ECO:0000256" key="17">
    <source>
        <dbReference type="SAM" id="SignalP"/>
    </source>
</evidence>
<dbReference type="InterPro" id="IPR002172">
    <property type="entry name" value="LDrepeatLR_classA_rpt"/>
</dbReference>
<feature type="disulfide bond" evidence="13">
    <location>
        <begin position="723"/>
        <end position="741"/>
    </location>
</feature>
<evidence type="ECO:0000256" key="13">
    <source>
        <dbReference type="PROSITE-ProRule" id="PRU00124"/>
    </source>
</evidence>
<feature type="compositionally biased region" description="Low complexity" evidence="15">
    <location>
        <begin position="1443"/>
        <end position="1454"/>
    </location>
</feature>
<dbReference type="GO" id="GO:0006897">
    <property type="term" value="P:endocytosis"/>
    <property type="evidence" value="ECO:0007669"/>
    <property type="project" value="UniProtKB-KW"/>
</dbReference>
<dbReference type="GO" id="GO:0043235">
    <property type="term" value="C:receptor complex"/>
    <property type="evidence" value="ECO:0007669"/>
    <property type="project" value="TreeGrafter"/>
</dbReference>
<dbReference type="InterPro" id="IPR000742">
    <property type="entry name" value="EGF"/>
</dbReference>
<dbReference type="PANTHER" id="PTHR22722">
    <property type="entry name" value="LOW-DENSITY LIPOPROTEIN RECEPTOR-RELATED PROTEIN 2-RELATED"/>
    <property type="match status" value="1"/>
</dbReference>
<feature type="region of interest" description="Disordered" evidence="15">
    <location>
        <begin position="1437"/>
        <end position="1466"/>
    </location>
</feature>
<dbReference type="PROSITE" id="PS01187">
    <property type="entry name" value="EGF_CA"/>
    <property type="match status" value="1"/>
</dbReference>
<evidence type="ECO:0000256" key="14">
    <source>
        <dbReference type="PROSITE-ProRule" id="PRU00461"/>
    </source>
</evidence>
<gene>
    <name evidence="19" type="ORF">LSH36_575g01017</name>
</gene>
<feature type="disulfide bond" evidence="13">
    <location>
        <begin position="189"/>
        <end position="204"/>
    </location>
</feature>
<dbReference type="Gene3D" id="2.10.25.10">
    <property type="entry name" value="Laminin"/>
    <property type="match status" value="1"/>
</dbReference>
<dbReference type="InterPro" id="IPR000152">
    <property type="entry name" value="EGF-type_Asp/Asn_hydroxyl_site"/>
</dbReference>
<evidence type="ECO:0000256" key="8">
    <source>
        <dbReference type="ARBA" id="ARBA00023157"/>
    </source>
</evidence>
<dbReference type="Pfam" id="PF00057">
    <property type="entry name" value="Ldl_recept_a"/>
    <property type="match status" value="12"/>
</dbReference>
<dbReference type="InterPro" id="IPR011042">
    <property type="entry name" value="6-blade_b-propeller_TolB-like"/>
</dbReference>
<feature type="repeat" description="LDL-receptor class B" evidence="14">
    <location>
        <begin position="421"/>
        <end position="463"/>
    </location>
</feature>
<feature type="signal peptide" evidence="17">
    <location>
        <begin position="1"/>
        <end position="31"/>
    </location>
</feature>
<dbReference type="Pfam" id="PF07645">
    <property type="entry name" value="EGF_CA"/>
    <property type="match status" value="1"/>
</dbReference>
<dbReference type="CDD" id="cd00112">
    <property type="entry name" value="LDLa"/>
    <property type="match status" value="13"/>
</dbReference>
<evidence type="ECO:0000256" key="2">
    <source>
        <dbReference type="ARBA" id="ARBA00022583"/>
    </source>
</evidence>
<feature type="domain" description="EGF-like" evidence="18">
    <location>
        <begin position="288"/>
        <end position="324"/>
    </location>
</feature>
<keyword evidence="4 17" id="KW-0732">Signal</keyword>
<feature type="chain" id="PRO_5042274643" description="EGF-like domain-containing protein" evidence="17">
    <location>
        <begin position="32"/>
        <end position="1508"/>
    </location>
</feature>
<evidence type="ECO:0000256" key="9">
    <source>
        <dbReference type="ARBA" id="ARBA00023170"/>
    </source>
</evidence>
<dbReference type="FunFam" id="4.10.400.10:FF:000005">
    <property type="entry name" value="low-density lipoprotein receptor-related protein 1B"/>
    <property type="match status" value="1"/>
</dbReference>
<dbReference type="Gene3D" id="2.40.128.620">
    <property type="match status" value="1"/>
</dbReference>
<dbReference type="Pfam" id="PF00058">
    <property type="entry name" value="Ldl_recept_b"/>
    <property type="match status" value="1"/>
</dbReference>
<dbReference type="EMBL" id="JAODUP010000575">
    <property type="protein sequence ID" value="KAK2146984.1"/>
    <property type="molecule type" value="Genomic_DNA"/>
</dbReference>
<feature type="repeat" description="LDL-receptor class B" evidence="14">
    <location>
        <begin position="464"/>
        <end position="507"/>
    </location>
</feature>
<keyword evidence="6 16" id="KW-1133">Transmembrane helix</keyword>
<keyword evidence="20" id="KW-1185">Reference proteome</keyword>
<dbReference type="Pfam" id="PF14670">
    <property type="entry name" value="FXa_inhibition"/>
    <property type="match status" value="1"/>
</dbReference>
<dbReference type="PROSITE" id="PS50068">
    <property type="entry name" value="LDLRA_2"/>
    <property type="match status" value="13"/>
</dbReference>
<dbReference type="PROSITE" id="PS00010">
    <property type="entry name" value="ASX_HYDROXYL"/>
    <property type="match status" value="1"/>
</dbReference>
<dbReference type="InterPro" id="IPR049883">
    <property type="entry name" value="NOTCH1_EGF-like"/>
</dbReference>
<dbReference type="SUPFAM" id="SSF57196">
    <property type="entry name" value="EGF/Laminin"/>
    <property type="match status" value="2"/>
</dbReference>
<keyword evidence="3 16" id="KW-0812">Transmembrane</keyword>
<dbReference type="SMART" id="SM00135">
    <property type="entry name" value="LY"/>
    <property type="match status" value="8"/>
</dbReference>
<dbReference type="Gene3D" id="4.10.400.10">
    <property type="entry name" value="Low-density Lipoprotein Receptor"/>
    <property type="match status" value="12"/>
</dbReference>
<evidence type="ECO:0000313" key="19">
    <source>
        <dbReference type="EMBL" id="KAK2146984.1"/>
    </source>
</evidence>
<dbReference type="InterPro" id="IPR036055">
    <property type="entry name" value="LDL_receptor-like_sf"/>
</dbReference>
<keyword evidence="8 13" id="KW-1015">Disulfide bond</keyword>